<evidence type="ECO:0000259" key="1">
    <source>
        <dbReference type="Pfam" id="PF01712"/>
    </source>
</evidence>
<dbReference type="PIRSF" id="PIRSF000705">
    <property type="entry name" value="DNK"/>
    <property type="match status" value="1"/>
</dbReference>
<dbReference type="GO" id="GO:0016301">
    <property type="term" value="F:kinase activity"/>
    <property type="evidence" value="ECO:0007669"/>
    <property type="project" value="UniProtKB-KW"/>
</dbReference>
<dbReference type="SUPFAM" id="SSF52540">
    <property type="entry name" value="P-loop containing nucleoside triphosphate hydrolases"/>
    <property type="match status" value="1"/>
</dbReference>
<keyword evidence="2" id="KW-0418">Kinase</keyword>
<gene>
    <name evidence="2" type="ORF">Q8852_00475</name>
</gene>
<name>A0ABY9HB02_9MOLU</name>
<keyword evidence="3" id="KW-1185">Reference proteome</keyword>
<dbReference type="InterPro" id="IPR031314">
    <property type="entry name" value="DNK_dom"/>
</dbReference>
<dbReference type="Gene3D" id="3.40.50.300">
    <property type="entry name" value="P-loop containing nucleotide triphosphate hydrolases"/>
    <property type="match status" value="1"/>
</dbReference>
<dbReference type="RefSeq" id="WP_305938056.1">
    <property type="nucleotide sequence ID" value="NZ_CP132191.1"/>
</dbReference>
<dbReference type="InterPro" id="IPR027417">
    <property type="entry name" value="P-loop_NTPase"/>
</dbReference>
<sequence>MLIGVSGMISSGKSTLTNKLLKHFSNSVLLEEYSEQDEVFNTMLKWFYENRPNLDISFQAYVVENHIANVDKTIAKFHELGFKDDKDYIFLDRFSAEHYVFASVNLKKLSPKAMKAYSALFRELVSKNELPEFAIFLDVSYENFEKRLFERGREVEIENYEANKAYFKELYSVYKDTFLKIAKQYNIKYAIIDTNNLSEDEVFTQAVSLIEDFKNNYAKTI</sequence>
<organism evidence="2 3">
    <name type="scientific">Mycoplasma seminis</name>
    <dbReference type="NCBI Taxonomy" id="512749"/>
    <lineage>
        <taxon>Bacteria</taxon>
        <taxon>Bacillati</taxon>
        <taxon>Mycoplasmatota</taxon>
        <taxon>Mollicutes</taxon>
        <taxon>Mycoplasmataceae</taxon>
        <taxon>Mycoplasma</taxon>
    </lineage>
</organism>
<keyword evidence="2" id="KW-0808">Transferase</keyword>
<dbReference type="PANTHER" id="PTHR10513">
    <property type="entry name" value="DEOXYNUCLEOSIDE KINASE"/>
    <property type="match status" value="1"/>
</dbReference>
<dbReference type="Proteomes" id="UP001237011">
    <property type="component" value="Chromosome"/>
</dbReference>
<dbReference type="PANTHER" id="PTHR10513:SF35">
    <property type="entry name" value="DEOXYADENOSINE KINASE"/>
    <property type="match status" value="1"/>
</dbReference>
<evidence type="ECO:0000313" key="2">
    <source>
        <dbReference type="EMBL" id="WLP85626.1"/>
    </source>
</evidence>
<evidence type="ECO:0000313" key="3">
    <source>
        <dbReference type="Proteomes" id="UP001237011"/>
    </source>
</evidence>
<proteinExistence type="predicted"/>
<feature type="domain" description="Deoxynucleoside kinase" evidence="1">
    <location>
        <begin position="3"/>
        <end position="205"/>
    </location>
</feature>
<dbReference type="Pfam" id="PF01712">
    <property type="entry name" value="dNK"/>
    <property type="match status" value="1"/>
</dbReference>
<dbReference type="InterPro" id="IPR050566">
    <property type="entry name" value="Deoxyribonucleoside_kinase"/>
</dbReference>
<reference evidence="2" key="1">
    <citation type="submission" date="2023-08" db="EMBL/GenBank/DDBJ databases">
        <title>Complete genome sequence of Mycoplasma seminis 2200.</title>
        <authorList>
            <person name="Spergser J."/>
        </authorList>
    </citation>
    <scope>NUCLEOTIDE SEQUENCE [LARGE SCALE GENOMIC DNA]</scope>
    <source>
        <strain evidence="2">2200</strain>
    </source>
</reference>
<protein>
    <submittedName>
        <fullName evidence="2">Deoxynucleoside kinase</fullName>
    </submittedName>
</protein>
<accession>A0ABY9HB02</accession>
<dbReference type="InterPro" id="IPR002624">
    <property type="entry name" value="DCK/DGK"/>
</dbReference>
<dbReference type="EMBL" id="CP132191">
    <property type="protein sequence ID" value="WLP85626.1"/>
    <property type="molecule type" value="Genomic_DNA"/>
</dbReference>